<keyword evidence="2" id="KW-0812">Transmembrane</keyword>
<name>A0A7R9BSE5_9CRUS</name>
<evidence type="ECO:0000256" key="1">
    <source>
        <dbReference type="SAM" id="MobiDB-lite"/>
    </source>
</evidence>
<dbReference type="GO" id="GO:0042383">
    <property type="term" value="C:sarcolemma"/>
    <property type="evidence" value="ECO:0007669"/>
    <property type="project" value="TreeGrafter"/>
</dbReference>
<accession>A0A7R9BSE5</accession>
<dbReference type="PANTHER" id="PTHR15260:SF1">
    <property type="entry name" value="SARCOSPAN"/>
    <property type="match status" value="1"/>
</dbReference>
<sequence>MGEAWALPDLCNRQSSAPWDHHVPALGNPGSFRYDPAVVPRPEPPKPSRPLMDDESDPTCAVYIANSDSNNIYLFGEESGIMGAGEDLCEDFSAPLETSLKEEDALNYVEEEESRLNTSTGSGIMTTVPPCMLKNTIATETGTMRHIPTRSSLRHSRMLVNSSKIHPPGRNTKRRISQWIGQSGPMNDRRIGAILSCLQLILGLLQIGLAVWILLLWSPMPASLHQREIPHWSGAITVAAGMLNLAVALCRPKDDLFPFEAIRVTKILCVIFSTGSVIACLCSSGFSGIHLVLQLDFNCIEIATTDAAPPVDSISSILDSSLDHEDVSRDYDEIRVTSSSSVRPSVLPSDKHYAAMLASLSSNEDEGSVNCVCRRGQRQLSYLGLRCVQVRTVLHSLLLAACIVSAVAALASTAYLCLMWASSRGQNRMDAIRPSQYLVARYEPARSTNL</sequence>
<dbReference type="AlphaFoldDB" id="A0A7R9BSE5"/>
<feature type="transmembrane region" description="Helical" evidence="2">
    <location>
        <begin position="397"/>
        <end position="421"/>
    </location>
</feature>
<dbReference type="Proteomes" id="UP000678499">
    <property type="component" value="Unassembled WGS sequence"/>
</dbReference>
<evidence type="ECO:0000313" key="3">
    <source>
        <dbReference type="EMBL" id="CAD7280688.1"/>
    </source>
</evidence>
<dbReference type="InterPro" id="IPR030429">
    <property type="entry name" value="Sarcospan"/>
</dbReference>
<feature type="region of interest" description="Disordered" evidence="1">
    <location>
        <begin position="30"/>
        <end position="56"/>
    </location>
</feature>
<dbReference type="EMBL" id="CAJPEX010002326">
    <property type="protein sequence ID" value="CAG0920840.1"/>
    <property type="molecule type" value="Genomic_DNA"/>
</dbReference>
<dbReference type="PANTHER" id="PTHR15260">
    <property type="entry name" value="SARCOSPAN"/>
    <property type="match status" value="1"/>
</dbReference>
<dbReference type="GO" id="GO:0016010">
    <property type="term" value="C:dystrophin-associated glycoprotein complex"/>
    <property type="evidence" value="ECO:0007669"/>
    <property type="project" value="InterPro"/>
</dbReference>
<protein>
    <submittedName>
        <fullName evidence="3">Uncharacterized protein</fullName>
    </submittedName>
</protein>
<dbReference type="OrthoDB" id="7685256at2759"/>
<feature type="transmembrane region" description="Helical" evidence="2">
    <location>
        <begin position="193"/>
        <end position="217"/>
    </location>
</feature>
<feature type="transmembrane region" description="Helical" evidence="2">
    <location>
        <begin position="229"/>
        <end position="247"/>
    </location>
</feature>
<proteinExistence type="predicted"/>
<feature type="transmembrane region" description="Helical" evidence="2">
    <location>
        <begin position="267"/>
        <end position="293"/>
    </location>
</feature>
<keyword evidence="2" id="KW-1133">Transmembrane helix</keyword>
<evidence type="ECO:0000313" key="4">
    <source>
        <dbReference type="Proteomes" id="UP000678499"/>
    </source>
</evidence>
<dbReference type="EMBL" id="OA884363">
    <property type="protein sequence ID" value="CAD7280688.1"/>
    <property type="molecule type" value="Genomic_DNA"/>
</dbReference>
<reference evidence="3" key="1">
    <citation type="submission" date="2020-11" db="EMBL/GenBank/DDBJ databases">
        <authorList>
            <person name="Tran Van P."/>
        </authorList>
    </citation>
    <scope>NUCLEOTIDE SEQUENCE</scope>
</reference>
<evidence type="ECO:0000256" key="2">
    <source>
        <dbReference type="SAM" id="Phobius"/>
    </source>
</evidence>
<keyword evidence="4" id="KW-1185">Reference proteome</keyword>
<keyword evidence="2" id="KW-0472">Membrane</keyword>
<organism evidence="3">
    <name type="scientific">Notodromas monacha</name>
    <dbReference type="NCBI Taxonomy" id="399045"/>
    <lineage>
        <taxon>Eukaryota</taxon>
        <taxon>Metazoa</taxon>
        <taxon>Ecdysozoa</taxon>
        <taxon>Arthropoda</taxon>
        <taxon>Crustacea</taxon>
        <taxon>Oligostraca</taxon>
        <taxon>Ostracoda</taxon>
        <taxon>Podocopa</taxon>
        <taxon>Podocopida</taxon>
        <taxon>Cypridocopina</taxon>
        <taxon>Cypridoidea</taxon>
        <taxon>Cyprididae</taxon>
        <taxon>Notodromas</taxon>
    </lineage>
</organism>
<feature type="compositionally biased region" description="Pro residues" evidence="1">
    <location>
        <begin position="39"/>
        <end position="48"/>
    </location>
</feature>
<gene>
    <name evidence="3" type="ORF">NMOB1V02_LOCUS8346</name>
</gene>